<sequence>MLSTITSPTNSCLTPICANSITHSDDNGTNSVSCSNSVSTGIEDISHSSTSKLNRDRLANHIQTSTCATSSDTISCGGADPSTSSEISISSHLSTAVTEVANKASSVTSTTSSSTSNTASSLCLVGSLTGSNNSPSISAAYSLGDDSCHLTTHFYPI</sequence>
<dbReference type="AlphaFoldDB" id="A0A3S5AHB6"/>
<protein>
    <submittedName>
        <fullName evidence="1">Uncharacterized protein</fullName>
    </submittedName>
</protein>
<proteinExistence type="predicted"/>
<name>A0A3S5AHB6_9PLAT</name>
<keyword evidence="2" id="KW-1185">Reference proteome</keyword>
<dbReference type="Proteomes" id="UP000784294">
    <property type="component" value="Unassembled WGS sequence"/>
</dbReference>
<evidence type="ECO:0000313" key="2">
    <source>
        <dbReference type="Proteomes" id="UP000784294"/>
    </source>
</evidence>
<evidence type="ECO:0000313" key="1">
    <source>
        <dbReference type="EMBL" id="VEL23876.1"/>
    </source>
</evidence>
<accession>A0A3S5AHB6</accession>
<organism evidence="1 2">
    <name type="scientific">Protopolystoma xenopodis</name>
    <dbReference type="NCBI Taxonomy" id="117903"/>
    <lineage>
        <taxon>Eukaryota</taxon>
        <taxon>Metazoa</taxon>
        <taxon>Spiralia</taxon>
        <taxon>Lophotrochozoa</taxon>
        <taxon>Platyhelminthes</taxon>
        <taxon>Monogenea</taxon>
        <taxon>Polyopisthocotylea</taxon>
        <taxon>Polystomatidea</taxon>
        <taxon>Polystomatidae</taxon>
        <taxon>Protopolystoma</taxon>
    </lineage>
</organism>
<gene>
    <name evidence="1" type="ORF">PXEA_LOCUS17316</name>
</gene>
<dbReference type="EMBL" id="CAAALY010064518">
    <property type="protein sequence ID" value="VEL23876.1"/>
    <property type="molecule type" value="Genomic_DNA"/>
</dbReference>
<reference evidence="1" key="1">
    <citation type="submission" date="2018-11" db="EMBL/GenBank/DDBJ databases">
        <authorList>
            <consortium name="Pathogen Informatics"/>
        </authorList>
    </citation>
    <scope>NUCLEOTIDE SEQUENCE</scope>
</reference>
<comment type="caution">
    <text evidence="1">The sequence shown here is derived from an EMBL/GenBank/DDBJ whole genome shotgun (WGS) entry which is preliminary data.</text>
</comment>